<feature type="region of interest" description="Disordered" evidence="1">
    <location>
        <begin position="1"/>
        <end position="147"/>
    </location>
</feature>
<dbReference type="AlphaFoldDB" id="A0A8C7AL09"/>
<evidence type="ECO:0000256" key="1">
    <source>
        <dbReference type="SAM" id="MobiDB-lite"/>
    </source>
</evidence>
<feature type="compositionally biased region" description="Pro residues" evidence="1">
    <location>
        <begin position="65"/>
        <end position="75"/>
    </location>
</feature>
<accession>A0A8C7AL09</accession>
<proteinExistence type="predicted"/>
<feature type="domain" description="Aftiphilin clathrin-binding box" evidence="2">
    <location>
        <begin position="187"/>
        <end position="265"/>
    </location>
</feature>
<dbReference type="Pfam" id="PF15045">
    <property type="entry name" value="Clathrin_bdg"/>
    <property type="match status" value="1"/>
</dbReference>
<name>A0A8C7AL09_NEOVI</name>
<sequence length="319" mass="34156">VLPPSPETDILVTRWGARPSGGHKAAGARGGAGQVIRPRRLCPAPGAPRLEARSARLSGAREGPSPRPARGPDPAEPGSAWGEFEGFRDASAQSEQFSPNLERPERPPRPRRQTVASTQKERGARQPAQRGPGVPGAAGSPPHSSEDVFSFVFQDTPVPQATEGVSPLNHILEAPGWESGQQLCPESRRLWRALQSPDGASASRCPWSGSHCQENLFLVLGIDAAQKNPSGDLGHTLECSDLKQPEDLGAPAFSLQPCRAVIQTKLPGTSGGRQGGLLACSVFLKTPLPRNGQYITIPWKKKMFNPRKLKMTLFNSDVC</sequence>
<keyword evidence="4" id="KW-1185">Reference proteome</keyword>
<evidence type="ECO:0000313" key="4">
    <source>
        <dbReference type="Proteomes" id="UP000694425"/>
    </source>
</evidence>
<dbReference type="Proteomes" id="UP000694425">
    <property type="component" value="Unplaced"/>
</dbReference>
<dbReference type="PANTHER" id="PTHR16156">
    <property type="entry name" value="AFTIPHILIN A-RELATED"/>
    <property type="match status" value="1"/>
</dbReference>
<evidence type="ECO:0000259" key="2">
    <source>
        <dbReference type="Pfam" id="PF15045"/>
    </source>
</evidence>
<dbReference type="InterPro" id="IPR029205">
    <property type="entry name" value="Clathrin-bd"/>
</dbReference>
<reference evidence="3" key="1">
    <citation type="submission" date="2025-08" db="UniProtKB">
        <authorList>
            <consortium name="Ensembl"/>
        </authorList>
    </citation>
    <scope>IDENTIFICATION</scope>
</reference>
<dbReference type="GO" id="GO:0032588">
    <property type="term" value="C:trans-Golgi network membrane"/>
    <property type="evidence" value="ECO:0007669"/>
    <property type="project" value="InterPro"/>
</dbReference>
<dbReference type="PANTHER" id="PTHR16156:SF7">
    <property type="entry name" value="CLATHRIN BINDING BOX OF AFTIPHILIN CONTAINING 1"/>
    <property type="match status" value="1"/>
</dbReference>
<dbReference type="GO" id="GO:0030276">
    <property type="term" value="F:clathrin binding"/>
    <property type="evidence" value="ECO:0007669"/>
    <property type="project" value="InterPro"/>
</dbReference>
<dbReference type="GeneTree" id="ENSGT00940000154186"/>
<dbReference type="Ensembl" id="ENSNVIT00000010508.1">
    <property type="protein sequence ID" value="ENSNVIP00000008973.1"/>
    <property type="gene ID" value="ENSNVIG00000007108.1"/>
</dbReference>
<dbReference type="InterPro" id="IPR046359">
    <property type="entry name" value="Aftin-like"/>
</dbReference>
<dbReference type="GO" id="GO:0030121">
    <property type="term" value="C:AP-1 adaptor complex"/>
    <property type="evidence" value="ECO:0007669"/>
    <property type="project" value="TreeGrafter"/>
</dbReference>
<evidence type="ECO:0000313" key="3">
    <source>
        <dbReference type="Ensembl" id="ENSNVIP00000008973.1"/>
    </source>
</evidence>
<reference evidence="3" key="2">
    <citation type="submission" date="2025-09" db="UniProtKB">
        <authorList>
            <consortium name="Ensembl"/>
        </authorList>
    </citation>
    <scope>IDENTIFICATION</scope>
</reference>
<feature type="compositionally biased region" description="Low complexity" evidence="1">
    <location>
        <begin position="131"/>
        <end position="143"/>
    </location>
</feature>
<organism evidence="3 4">
    <name type="scientific">Neovison vison</name>
    <name type="common">American mink</name>
    <name type="synonym">Mustela vison</name>
    <dbReference type="NCBI Taxonomy" id="452646"/>
    <lineage>
        <taxon>Eukaryota</taxon>
        <taxon>Metazoa</taxon>
        <taxon>Chordata</taxon>
        <taxon>Craniata</taxon>
        <taxon>Vertebrata</taxon>
        <taxon>Euteleostomi</taxon>
        <taxon>Mammalia</taxon>
        <taxon>Eutheria</taxon>
        <taxon>Laurasiatheria</taxon>
        <taxon>Carnivora</taxon>
        <taxon>Caniformia</taxon>
        <taxon>Musteloidea</taxon>
        <taxon>Mustelidae</taxon>
        <taxon>Mustelinae</taxon>
        <taxon>Neogale</taxon>
    </lineage>
</organism>
<protein>
    <recommendedName>
        <fullName evidence="2">Aftiphilin clathrin-binding box domain-containing protein</fullName>
    </recommendedName>
</protein>